<dbReference type="InterPro" id="IPR006566">
    <property type="entry name" value="FBD"/>
</dbReference>
<name>A0ABQ4XJV9_9ASTR</name>
<gene>
    <name evidence="2" type="ORF">Tco_0680098</name>
</gene>
<dbReference type="SUPFAM" id="SSF52047">
    <property type="entry name" value="RNI-like"/>
    <property type="match status" value="1"/>
</dbReference>
<sequence>MDRISNLPSTVIETILCLVAIQEAARTSIPSKEWRYHWISIPKLVFNEGTFEVSTSDIDLSILEQTFDIQSQRKGMTRRCKLFYAIYQVLLKHMGPIHEFSLKIRADKTCVEIDHIIFHLVRNNSVKKFSLDTHRDFKLPLSFLSLHHLTELYLNMCTIVHQPPFTGFGSLTSLHMELISISEDTLLHLLSKSPLLKNVTLIDIEWMENIGISNSTITNFFELLPVVENLSIYPWTVTRFLRDGVPLKLPTALVRLKYLYVGHTCFNLKCRVALLALLMRSSPNLKKLKIQIDESSGPEPETSSFTLRDFSEIWLEHLNEFEIIDVSNVKDELDFITLILAKSPLLKKANIFLWEDINKKDDLQISRILLASPQASPMLGLIMAM</sequence>
<dbReference type="EMBL" id="BQNB010009585">
    <property type="protein sequence ID" value="GJS65534.1"/>
    <property type="molecule type" value="Genomic_DNA"/>
</dbReference>
<evidence type="ECO:0000313" key="2">
    <source>
        <dbReference type="EMBL" id="GJS65534.1"/>
    </source>
</evidence>
<dbReference type="PANTHER" id="PTHR31639">
    <property type="entry name" value="F-BOX PROTEIN-LIKE"/>
    <property type="match status" value="1"/>
</dbReference>
<dbReference type="InterPro" id="IPR032675">
    <property type="entry name" value="LRR_dom_sf"/>
</dbReference>
<evidence type="ECO:0000259" key="1">
    <source>
        <dbReference type="SMART" id="SM00579"/>
    </source>
</evidence>
<reference evidence="2" key="2">
    <citation type="submission" date="2022-01" db="EMBL/GenBank/DDBJ databases">
        <authorList>
            <person name="Yamashiro T."/>
            <person name="Shiraishi A."/>
            <person name="Satake H."/>
            <person name="Nakayama K."/>
        </authorList>
    </citation>
    <scope>NUCLEOTIDE SEQUENCE</scope>
</reference>
<dbReference type="InterPro" id="IPR055411">
    <property type="entry name" value="LRR_FXL15/At3g58940/PEG3-like"/>
</dbReference>
<feature type="domain" description="FBD" evidence="1">
    <location>
        <begin position="312"/>
        <end position="384"/>
    </location>
</feature>
<dbReference type="Pfam" id="PF24758">
    <property type="entry name" value="LRR_At5g56370"/>
    <property type="match status" value="1"/>
</dbReference>
<evidence type="ECO:0000313" key="3">
    <source>
        <dbReference type="Proteomes" id="UP001151760"/>
    </source>
</evidence>
<protein>
    <recommendedName>
        <fullName evidence="1">FBD domain-containing protein</fullName>
    </recommendedName>
</protein>
<dbReference type="Gene3D" id="3.80.10.10">
    <property type="entry name" value="Ribonuclease Inhibitor"/>
    <property type="match status" value="1"/>
</dbReference>
<keyword evidence="3" id="KW-1185">Reference proteome</keyword>
<comment type="caution">
    <text evidence="2">The sequence shown here is derived from an EMBL/GenBank/DDBJ whole genome shotgun (WGS) entry which is preliminary data.</text>
</comment>
<reference evidence="2" key="1">
    <citation type="journal article" date="2022" name="Int. J. Mol. Sci.">
        <title>Draft Genome of Tanacetum Coccineum: Genomic Comparison of Closely Related Tanacetum-Family Plants.</title>
        <authorList>
            <person name="Yamashiro T."/>
            <person name="Shiraishi A."/>
            <person name="Nakayama K."/>
            <person name="Satake H."/>
        </authorList>
    </citation>
    <scope>NUCLEOTIDE SEQUENCE</scope>
</reference>
<accession>A0ABQ4XJV9</accession>
<dbReference type="SMART" id="SM00579">
    <property type="entry name" value="FBD"/>
    <property type="match status" value="1"/>
</dbReference>
<dbReference type="Proteomes" id="UP001151760">
    <property type="component" value="Unassembled WGS sequence"/>
</dbReference>
<organism evidence="2 3">
    <name type="scientific">Tanacetum coccineum</name>
    <dbReference type="NCBI Taxonomy" id="301880"/>
    <lineage>
        <taxon>Eukaryota</taxon>
        <taxon>Viridiplantae</taxon>
        <taxon>Streptophyta</taxon>
        <taxon>Embryophyta</taxon>
        <taxon>Tracheophyta</taxon>
        <taxon>Spermatophyta</taxon>
        <taxon>Magnoliopsida</taxon>
        <taxon>eudicotyledons</taxon>
        <taxon>Gunneridae</taxon>
        <taxon>Pentapetalae</taxon>
        <taxon>asterids</taxon>
        <taxon>campanulids</taxon>
        <taxon>Asterales</taxon>
        <taxon>Asteraceae</taxon>
        <taxon>Asteroideae</taxon>
        <taxon>Anthemideae</taxon>
        <taxon>Anthemidinae</taxon>
        <taxon>Tanacetum</taxon>
    </lineage>
</organism>
<proteinExistence type="predicted"/>
<dbReference type="PANTHER" id="PTHR31639:SF315">
    <property type="entry name" value="LEUCINE-RICH REPEAT DOMAIN SUPERFAMILY, F-BOX-LIKE DOMAIN SUPERFAMILY"/>
    <property type="match status" value="1"/>
</dbReference>